<gene>
    <name evidence="2" type="ORF">ENJ65_02790</name>
</gene>
<comment type="caution">
    <text evidence="2">The sequence shown here is derived from an EMBL/GenBank/DDBJ whole genome shotgun (WGS) entry which is preliminary data.</text>
</comment>
<dbReference type="AlphaFoldDB" id="A0A832N6A1"/>
<organism evidence="2">
    <name type="scientific">Candidatus Tenderia electrophaga</name>
    <dbReference type="NCBI Taxonomy" id="1748243"/>
    <lineage>
        <taxon>Bacteria</taxon>
        <taxon>Pseudomonadati</taxon>
        <taxon>Pseudomonadota</taxon>
        <taxon>Gammaproteobacteria</taxon>
        <taxon>Candidatus Tenderiales</taxon>
        <taxon>Candidatus Tenderiaceae</taxon>
        <taxon>Candidatus Tenderia</taxon>
    </lineage>
</organism>
<protein>
    <submittedName>
        <fullName evidence="2">Cupin domain-containing protein</fullName>
    </submittedName>
</protein>
<dbReference type="CDD" id="cd02214">
    <property type="entry name" value="cupin_MJ1618"/>
    <property type="match status" value="1"/>
</dbReference>
<dbReference type="Pfam" id="PF07883">
    <property type="entry name" value="Cupin_2"/>
    <property type="match status" value="1"/>
</dbReference>
<accession>A0A832N6A1</accession>
<reference evidence="2" key="1">
    <citation type="journal article" date="2020" name="mSystems">
        <title>Genome- and Community-Level Interaction Insights into Carbon Utilization and Element Cycling Functions of Hydrothermarchaeota in Hydrothermal Sediment.</title>
        <authorList>
            <person name="Zhou Z."/>
            <person name="Liu Y."/>
            <person name="Xu W."/>
            <person name="Pan J."/>
            <person name="Luo Z.H."/>
            <person name="Li M."/>
        </authorList>
    </citation>
    <scope>NUCLEOTIDE SEQUENCE [LARGE SCALE GENOMIC DNA]</scope>
    <source>
        <strain evidence="2">HyVt-505</strain>
    </source>
</reference>
<dbReference type="InterPro" id="IPR052044">
    <property type="entry name" value="PKS_Associated_Protein"/>
</dbReference>
<dbReference type="Gene3D" id="2.60.120.10">
    <property type="entry name" value="Jelly Rolls"/>
    <property type="match status" value="1"/>
</dbReference>
<dbReference type="PANTHER" id="PTHR36114:SF4">
    <property type="entry name" value="CUPIN 2 CONSERVED BARREL DOMAIN-CONTAINING PROTEIN"/>
    <property type="match status" value="1"/>
</dbReference>
<dbReference type="EMBL" id="DRNF01000177">
    <property type="protein sequence ID" value="HHJ80541.1"/>
    <property type="molecule type" value="Genomic_DNA"/>
</dbReference>
<feature type="domain" description="Cupin type-2" evidence="1">
    <location>
        <begin position="46"/>
        <end position="108"/>
    </location>
</feature>
<dbReference type="Proteomes" id="UP000885832">
    <property type="component" value="Unassembled WGS sequence"/>
</dbReference>
<dbReference type="InterPro" id="IPR014710">
    <property type="entry name" value="RmlC-like_jellyroll"/>
</dbReference>
<dbReference type="InterPro" id="IPR013096">
    <property type="entry name" value="Cupin_2"/>
</dbReference>
<dbReference type="PANTHER" id="PTHR36114">
    <property type="entry name" value="16.7 KDA PROTEIN IN WHIE LOCUS"/>
    <property type="match status" value="1"/>
</dbReference>
<sequence length="125" mass="13965">MSRPNISHYAEVKPFETKDGSVIRELMHPRQHSSQQQSLAEARLCAGQKTLLHRHLKTEELYYITHGRGLMTVAEQCFEVQAGDTVCIAPGQAHCIENVATEPLILLCCCSPAYSHDDTEILSTE</sequence>
<dbReference type="SUPFAM" id="SSF51182">
    <property type="entry name" value="RmlC-like cupins"/>
    <property type="match status" value="1"/>
</dbReference>
<evidence type="ECO:0000259" key="1">
    <source>
        <dbReference type="Pfam" id="PF07883"/>
    </source>
</evidence>
<proteinExistence type="predicted"/>
<name>A0A832N6A1_9GAMM</name>
<evidence type="ECO:0000313" key="2">
    <source>
        <dbReference type="EMBL" id="HHJ80541.1"/>
    </source>
</evidence>
<dbReference type="InterPro" id="IPR011051">
    <property type="entry name" value="RmlC_Cupin_sf"/>
</dbReference>